<evidence type="ECO:0000256" key="7">
    <source>
        <dbReference type="ARBA" id="ARBA00022777"/>
    </source>
</evidence>
<comment type="subunit">
    <text evidence="11">Monomer.</text>
</comment>
<comment type="function">
    <text evidence="11">Catalyzes the specific phosphorylation of the 3-hydroxyl group of shikimic acid using ATP as a cosubstrate.</text>
</comment>
<comment type="pathway">
    <text evidence="1 11">Metabolic intermediate biosynthesis; chorismate biosynthesis; chorismate from D-erythrose 4-phosphate and phosphoenolpyruvate: step 5/7.</text>
</comment>
<dbReference type="GO" id="GO:0004765">
    <property type="term" value="F:shikimate kinase activity"/>
    <property type="evidence" value="ECO:0007669"/>
    <property type="project" value="UniProtKB-EC"/>
</dbReference>
<organism evidence="12 13">
    <name type="scientific">Alkalicoccobacillus murimartini</name>
    <dbReference type="NCBI Taxonomy" id="171685"/>
    <lineage>
        <taxon>Bacteria</taxon>
        <taxon>Bacillati</taxon>
        <taxon>Bacillota</taxon>
        <taxon>Bacilli</taxon>
        <taxon>Bacillales</taxon>
        <taxon>Bacillaceae</taxon>
        <taxon>Alkalicoccobacillus</taxon>
    </lineage>
</organism>
<sequence>MRPSSKNIILIGFMGVGKTTIGKELARLLQREFVDLDQAIEADANQTVLEIFQNEGEEAFRKRENTKFMELFESDNRIISFGGGAFLQSDIQKVSLEDGIVVFLDISFPLWLKRLPSLIADRPVLQNKNHEEIRTLFVSRREVYLKGHHTLNTDHMSPIQIADNIAKTILQA</sequence>
<evidence type="ECO:0000256" key="11">
    <source>
        <dbReference type="HAMAP-Rule" id="MF_00109"/>
    </source>
</evidence>
<feature type="binding site" evidence="11">
    <location>
        <position position="61"/>
    </location>
    <ligand>
        <name>substrate</name>
    </ligand>
</feature>
<keyword evidence="8 11" id="KW-0067">ATP-binding</keyword>
<comment type="caution">
    <text evidence="12">The sequence shown here is derived from an EMBL/GenBank/DDBJ whole genome shotgun (WGS) entry which is preliminary data.</text>
</comment>
<keyword evidence="11" id="KW-0479">Metal-binding</keyword>
<evidence type="ECO:0000256" key="9">
    <source>
        <dbReference type="ARBA" id="ARBA00023141"/>
    </source>
</evidence>
<evidence type="ECO:0000256" key="1">
    <source>
        <dbReference type="ARBA" id="ARBA00004842"/>
    </source>
</evidence>
<keyword evidence="6 11" id="KW-0547">Nucleotide-binding</keyword>
<feature type="binding site" evidence="11">
    <location>
        <position position="83"/>
    </location>
    <ligand>
        <name>substrate</name>
    </ligand>
</feature>
<evidence type="ECO:0000313" key="13">
    <source>
        <dbReference type="Proteomes" id="UP001225034"/>
    </source>
</evidence>
<comment type="similarity">
    <text evidence="2 11">Belongs to the shikimate kinase family.</text>
</comment>
<evidence type="ECO:0000256" key="10">
    <source>
        <dbReference type="ARBA" id="ARBA00048567"/>
    </source>
</evidence>
<protein>
    <recommendedName>
        <fullName evidence="3 11">Shikimate kinase</fullName>
        <shortName evidence="11">SK</shortName>
        <ecNumber evidence="3 11">2.7.1.71</ecNumber>
    </recommendedName>
</protein>
<dbReference type="RefSeq" id="WP_306985467.1">
    <property type="nucleotide sequence ID" value="NZ_JAUSUA010000007.1"/>
</dbReference>
<comment type="cofactor">
    <cofactor evidence="11">
        <name>Mg(2+)</name>
        <dbReference type="ChEBI" id="CHEBI:18420"/>
    </cofactor>
    <text evidence="11">Binds 1 Mg(2+) ion per subunit.</text>
</comment>
<evidence type="ECO:0000256" key="2">
    <source>
        <dbReference type="ARBA" id="ARBA00006997"/>
    </source>
</evidence>
<feature type="binding site" evidence="11">
    <location>
        <position position="140"/>
    </location>
    <ligand>
        <name>substrate</name>
    </ligand>
</feature>
<dbReference type="InterPro" id="IPR031322">
    <property type="entry name" value="Shikimate/glucono_kinase"/>
</dbReference>
<evidence type="ECO:0000256" key="8">
    <source>
        <dbReference type="ARBA" id="ARBA00022840"/>
    </source>
</evidence>
<keyword evidence="7 11" id="KW-0418">Kinase</keyword>
<gene>
    <name evidence="11" type="primary">aroK</name>
    <name evidence="12" type="ORF">J2S05_003799</name>
</gene>
<dbReference type="Proteomes" id="UP001225034">
    <property type="component" value="Unassembled WGS sequence"/>
</dbReference>
<dbReference type="PRINTS" id="PR01100">
    <property type="entry name" value="SHIKIMTKNASE"/>
</dbReference>
<comment type="subcellular location">
    <subcellularLocation>
        <location evidence="11">Cytoplasm</location>
    </subcellularLocation>
</comment>
<dbReference type="PROSITE" id="PS01128">
    <property type="entry name" value="SHIKIMATE_KINASE"/>
    <property type="match status" value="1"/>
</dbReference>
<reference evidence="12 13" key="1">
    <citation type="submission" date="2023-07" db="EMBL/GenBank/DDBJ databases">
        <title>Genomic Encyclopedia of Type Strains, Phase IV (KMG-IV): sequencing the most valuable type-strain genomes for metagenomic binning, comparative biology and taxonomic classification.</title>
        <authorList>
            <person name="Goeker M."/>
        </authorList>
    </citation>
    <scope>NUCLEOTIDE SEQUENCE [LARGE SCALE GENOMIC DNA]</scope>
    <source>
        <strain evidence="12 13">DSM 19154</strain>
    </source>
</reference>
<feature type="binding site" evidence="11">
    <location>
        <position position="37"/>
    </location>
    <ligand>
        <name>substrate</name>
    </ligand>
</feature>
<dbReference type="PANTHER" id="PTHR21087">
    <property type="entry name" value="SHIKIMATE KINASE"/>
    <property type="match status" value="1"/>
</dbReference>
<comment type="catalytic activity">
    <reaction evidence="10 11">
        <text>shikimate + ATP = 3-phosphoshikimate + ADP + H(+)</text>
        <dbReference type="Rhea" id="RHEA:13121"/>
        <dbReference type="ChEBI" id="CHEBI:15378"/>
        <dbReference type="ChEBI" id="CHEBI:30616"/>
        <dbReference type="ChEBI" id="CHEBI:36208"/>
        <dbReference type="ChEBI" id="CHEBI:145989"/>
        <dbReference type="ChEBI" id="CHEBI:456216"/>
        <dbReference type="EC" id="2.7.1.71"/>
    </reaction>
</comment>
<dbReference type="InterPro" id="IPR000623">
    <property type="entry name" value="Shikimate_kinase/TSH1"/>
</dbReference>
<dbReference type="CDD" id="cd00464">
    <property type="entry name" value="SK"/>
    <property type="match status" value="1"/>
</dbReference>
<proteinExistence type="inferred from homology"/>
<keyword evidence="5 11" id="KW-0808">Transferase</keyword>
<dbReference type="EC" id="2.7.1.71" evidence="3 11"/>
<dbReference type="SUPFAM" id="SSF52540">
    <property type="entry name" value="P-loop containing nucleoside triphosphate hydrolases"/>
    <property type="match status" value="1"/>
</dbReference>
<keyword evidence="11" id="KW-0963">Cytoplasm</keyword>
<accession>A0ABT9YM73</accession>
<evidence type="ECO:0000256" key="3">
    <source>
        <dbReference type="ARBA" id="ARBA00012154"/>
    </source>
</evidence>
<feature type="binding site" evidence="11">
    <location>
        <position position="122"/>
    </location>
    <ligand>
        <name>ATP</name>
        <dbReference type="ChEBI" id="CHEBI:30616"/>
    </ligand>
</feature>
<dbReference type="InterPro" id="IPR023000">
    <property type="entry name" value="Shikimate_kinase_CS"/>
</dbReference>
<dbReference type="InterPro" id="IPR027417">
    <property type="entry name" value="P-loop_NTPase"/>
</dbReference>
<keyword evidence="9 11" id="KW-0057">Aromatic amino acid biosynthesis</keyword>
<name>A0ABT9YM73_9BACI</name>
<feature type="binding site" evidence="11">
    <location>
        <begin position="15"/>
        <end position="20"/>
    </location>
    <ligand>
        <name>ATP</name>
        <dbReference type="ChEBI" id="CHEBI:30616"/>
    </ligand>
</feature>
<evidence type="ECO:0000256" key="4">
    <source>
        <dbReference type="ARBA" id="ARBA00022605"/>
    </source>
</evidence>
<feature type="binding site" evidence="11">
    <location>
        <position position="19"/>
    </location>
    <ligand>
        <name>Mg(2+)</name>
        <dbReference type="ChEBI" id="CHEBI:18420"/>
    </ligand>
</feature>
<keyword evidence="11" id="KW-0460">Magnesium</keyword>
<dbReference type="PANTHER" id="PTHR21087:SF16">
    <property type="entry name" value="SHIKIMATE KINASE 1, CHLOROPLASTIC"/>
    <property type="match status" value="1"/>
</dbReference>
<evidence type="ECO:0000313" key="12">
    <source>
        <dbReference type="EMBL" id="MDQ0208975.1"/>
    </source>
</evidence>
<comment type="caution">
    <text evidence="11">Lacks conserved residue(s) required for the propagation of feature annotation.</text>
</comment>
<dbReference type="Gene3D" id="3.40.50.300">
    <property type="entry name" value="P-loop containing nucleotide triphosphate hydrolases"/>
    <property type="match status" value="1"/>
</dbReference>
<evidence type="ECO:0000256" key="6">
    <source>
        <dbReference type="ARBA" id="ARBA00022741"/>
    </source>
</evidence>
<dbReference type="Pfam" id="PF01202">
    <property type="entry name" value="SKI"/>
    <property type="match status" value="1"/>
</dbReference>
<evidence type="ECO:0000256" key="5">
    <source>
        <dbReference type="ARBA" id="ARBA00022679"/>
    </source>
</evidence>
<dbReference type="EMBL" id="JAUSUA010000007">
    <property type="protein sequence ID" value="MDQ0208975.1"/>
    <property type="molecule type" value="Genomic_DNA"/>
</dbReference>
<keyword evidence="4 11" id="KW-0028">Amino-acid biosynthesis</keyword>
<dbReference type="HAMAP" id="MF_00109">
    <property type="entry name" value="Shikimate_kinase"/>
    <property type="match status" value="1"/>
</dbReference>
<keyword evidence="13" id="KW-1185">Reference proteome</keyword>